<evidence type="ECO:0000313" key="3">
    <source>
        <dbReference type="Proteomes" id="UP001358586"/>
    </source>
</evidence>
<sequence length="512" mass="58880">MVERKKNDAFQHICDRMKMKVQSWGARLLSQGGKEVFIKTVLQAIPTYSMSCFLFPKTLCTKLESIMSRFWWQKSLTRNGMHWCNWANLNIPKNYGGMGFRDLGKFNIALLVKQGWRLVTNPNSLLGRIYKAKHYPHTSFWNATLGTNPSYTWKSIFAARKVLEDGLGWKVGSGSQISILQDCWLPHWAGGKIQATPANSRFDRVSELIDYSTKSWKVDLISKCFTPLEAIAICYIPLSVYNSEDRMVWFADNSGRYTVRSGYRCLVGSWVEDTVNTDSSGVYKKIWELNLPPKIRIIVWQITKDYIPTAVNLYNRRISSSPSYPSYSEALENFMHTLLVCGPAKDVWQSMGVDWSNFNESMDFCTWINLVFQDRRHDFGEIATTTAWALWQARNKRTMEGKGQSAQDICSLTFSIIKEMRELKERIPALVNKMNPIWMPPQEHFVKVNFDAAFRITLHQPSSGFIIRNSRGQVMGYGTIFNKFVLDSFTAEAIACLQALDFSRDKVLLMCK</sequence>
<proteinExistence type="predicted"/>
<feature type="domain" description="Reverse transcriptase zinc-binding" evidence="1">
    <location>
        <begin position="278"/>
        <end position="348"/>
    </location>
</feature>
<dbReference type="PANTHER" id="PTHR33116:SF86">
    <property type="entry name" value="REVERSE TRANSCRIPTASE DOMAIN-CONTAINING PROTEIN"/>
    <property type="match status" value="1"/>
</dbReference>
<dbReference type="Pfam" id="PF13966">
    <property type="entry name" value="zf-RVT"/>
    <property type="match status" value="1"/>
</dbReference>
<keyword evidence="3" id="KW-1185">Reference proteome</keyword>
<reference evidence="2 3" key="1">
    <citation type="submission" date="2023-03" db="EMBL/GenBank/DDBJ databases">
        <title>WGS of Gossypium arboreum.</title>
        <authorList>
            <person name="Yu D."/>
        </authorList>
    </citation>
    <scope>NUCLEOTIDE SEQUENCE [LARGE SCALE GENOMIC DNA]</scope>
    <source>
        <tissue evidence="2">Leaf</tissue>
    </source>
</reference>
<evidence type="ECO:0000313" key="2">
    <source>
        <dbReference type="EMBL" id="KAK5834916.1"/>
    </source>
</evidence>
<name>A0ABR0Q6S1_GOSAR</name>
<protein>
    <recommendedName>
        <fullName evidence="1">Reverse transcriptase zinc-binding domain-containing protein</fullName>
    </recommendedName>
</protein>
<dbReference type="Proteomes" id="UP001358586">
    <property type="component" value="Chromosome 4"/>
</dbReference>
<dbReference type="EMBL" id="JARKNE010000004">
    <property type="protein sequence ID" value="KAK5834916.1"/>
    <property type="molecule type" value="Genomic_DNA"/>
</dbReference>
<organism evidence="2 3">
    <name type="scientific">Gossypium arboreum</name>
    <name type="common">Tree cotton</name>
    <name type="synonym">Gossypium nanking</name>
    <dbReference type="NCBI Taxonomy" id="29729"/>
    <lineage>
        <taxon>Eukaryota</taxon>
        <taxon>Viridiplantae</taxon>
        <taxon>Streptophyta</taxon>
        <taxon>Embryophyta</taxon>
        <taxon>Tracheophyta</taxon>
        <taxon>Spermatophyta</taxon>
        <taxon>Magnoliopsida</taxon>
        <taxon>eudicotyledons</taxon>
        <taxon>Gunneridae</taxon>
        <taxon>Pentapetalae</taxon>
        <taxon>rosids</taxon>
        <taxon>malvids</taxon>
        <taxon>Malvales</taxon>
        <taxon>Malvaceae</taxon>
        <taxon>Malvoideae</taxon>
        <taxon>Gossypium</taxon>
    </lineage>
</organism>
<dbReference type="PANTHER" id="PTHR33116">
    <property type="entry name" value="REVERSE TRANSCRIPTASE ZINC-BINDING DOMAIN-CONTAINING PROTEIN-RELATED-RELATED"/>
    <property type="match status" value="1"/>
</dbReference>
<dbReference type="InterPro" id="IPR026960">
    <property type="entry name" value="RVT-Znf"/>
</dbReference>
<comment type="caution">
    <text evidence="2">The sequence shown here is derived from an EMBL/GenBank/DDBJ whole genome shotgun (WGS) entry which is preliminary data.</text>
</comment>
<evidence type="ECO:0000259" key="1">
    <source>
        <dbReference type="Pfam" id="PF13966"/>
    </source>
</evidence>
<accession>A0ABR0Q6S1</accession>
<gene>
    <name evidence="2" type="ORF">PVK06_010596</name>
</gene>